<dbReference type="InterPro" id="IPR007889">
    <property type="entry name" value="HTH_Psq"/>
</dbReference>
<sequence length="86" mass="9908">MRTYVKKTNRGEIPKDIWMLAIKAIVENGMNISQAAREYNVPPKSLARNVKKYCSHHQDSLSEVPEHDTFFIGYAKPKQLNYSACH</sequence>
<dbReference type="SUPFAM" id="SSF46689">
    <property type="entry name" value="Homeodomain-like"/>
    <property type="match status" value="1"/>
</dbReference>
<gene>
    <name evidence="3" type="ORF">APZ42_012762</name>
</gene>
<keyword evidence="4" id="KW-1185">Reference proteome</keyword>
<dbReference type="OrthoDB" id="6357601at2759"/>
<protein>
    <recommendedName>
        <fullName evidence="2">HTH psq-type domain-containing protein</fullName>
    </recommendedName>
</protein>
<dbReference type="EMBL" id="LRGB01000167">
    <property type="protein sequence ID" value="KZS20528.1"/>
    <property type="molecule type" value="Genomic_DNA"/>
</dbReference>
<dbReference type="GO" id="GO:0003677">
    <property type="term" value="F:DNA binding"/>
    <property type="evidence" value="ECO:0007669"/>
    <property type="project" value="InterPro"/>
</dbReference>
<comment type="caution">
    <text evidence="3">The sequence shown here is derived from an EMBL/GenBank/DDBJ whole genome shotgun (WGS) entry which is preliminary data.</text>
</comment>
<evidence type="ECO:0000313" key="3">
    <source>
        <dbReference type="EMBL" id="KZS20528.1"/>
    </source>
</evidence>
<accession>A0A162RHY4</accession>
<dbReference type="Proteomes" id="UP000076858">
    <property type="component" value="Unassembled WGS sequence"/>
</dbReference>
<evidence type="ECO:0000313" key="4">
    <source>
        <dbReference type="Proteomes" id="UP000076858"/>
    </source>
</evidence>
<feature type="domain" description="HTH psq-type" evidence="2">
    <location>
        <begin position="20"/>
        <end position="52"/>
    </location>
</feature>
<name>A0A162RHY4_9CRUS</name>
<organism evidence="3 4">
    <name type="scientific">Daphnia magna</name>
    <dbReference type="NCBI Taxonomy" id="35525"/>
    <lineage>
        <taxon>Eukaryota</taxon>
        <taxon>Metazoa</taxon>
        <taxon>Ecdysozoa</taxon>
        <taxon>Arthropoda</taxon>
        <taxon>Crustacea</taxon>
        <taxon>Branchiopoda</taxon>
        <taxon>Diplostraca</taxon>
        <taxon>Cladocera</taxon>
        <taxon>Anomopoda</taxon>
        <taxon>Daphniidae</taxon>
        <taxon>Daphnia</taxon>
    </lineage>
</organism>
<dbReference type="GO" id="GO:0005634">
    <property type="term" value="C:nucleus"/>
    <property type="evidence" value="ECO:0007669"/>
    <property type="project" value="UniProtKB-SubCell"/>
</dbReference>
<evidence type="ECO:0000259" key="2">
    <source>
        <dbReference type="Pfam" id="PF05225"/>
    </source>
</evidence>
<evidence type="ECO:0000256" key="1">
    <source>
        <dbReference type="ARBA" id="ARBA00004123"/>
    </source>
</evidence>
<comment type="subcellular location">
    <subcellularLocation>
        <location evidence="1">Nucleus</location>
    </subcellularLocation>
</comment>
<proteinExistence type="predicted"/>
<dbReference type="Pfam" id="PF05225">
    <property type="entry name" value="HTH_psq"/>
    <property type="match status" value="1"/>
</dbReference>
<dbReference type="AlphaFoldDB" id="A0A162RHY4"/>
<reference evidence="3 4" key="1">
    <citation type="submission" date="2016-03" db="EMBL/GenBank/DDBJ databases">
        <title>EvidentialGene: Evidence-directed Construction of Genes on Genomes.</title>
        <authorList>
            <person name="Gilbert D.G."/>
            <person name="Choi J.-H."/>
            <person name="Mockaitis K."/>
            <person name="Colbourne J."/>
            <person name="Pfrender M."/>
        </authorList>
    </citation>
    <scope>NUCLEOTIDE SEQUENCE [LARGE SCALE GENOMIC DNA]</scope>
    <source>
        <strain evidence="3 4">Xinb3</strain>
        <tissue evidence="3">Complete organism</tissue>
    </source>
</reference>
<dbReference type="Gene3D" id="1.10.10.60">
    <property type="entry name" value="Homeodomain-like"/>
    <property type="match status" value="1"/>
</dbReference>
<dbReference type="InterPro" id="IPR009057">
    <property type="entry name" value="Homeodomain-like_sf"/>
</dbReference>